<dbReference type="PANTHER" id="PTHR36956:SF1">
    <property type="entry name" value="DUF19 DOMAIN-CONTAINING PROTEIN"/>
    <property type="match status" value="1"/>
</dbReference>
<dbReference type="Proteomes" id="UP000008281">
    <property type="component" value="Unassembled WGS sequence"/>
</dbReference>
<organism evidence="2">
    <name type="scientific">Caenorhabditis remanei</name>
    <name type="common">Caenorhabditis vulgaris</name>
    <dbReference type="NCBI Taxonomy" id="31234"/>
    <lineage>
        <taxon>Eukaryota</taxon>
        <taxon>Metazoa</taxon>
        <taxon>Ecdysozoa</taxon>
        <taxon>Nematoda</taxon>
        <taxon>Chromadorea</taxon>
        <taxon>Rhabditida</taxon>
        <taxon>Rhabditina</taxon>
        <taxon>Rhabditomorpha</taxon>
        <taxon>Rhabditoidea</taxon>
        <taxon>Rhabditidae</taxon>
        <taxon>Peloderinae</taxon>
        <taxon>Caenorhabditis</taxon>
    </lineage>
</organism>
<protein>
    <recommendedName>
        <fullName evidence="3">DUF19 domain-containing protein</fullName>
    </recommendedName>
</protein>
<sequence length="162" mass="18457">MFQNGPSESGANKIDFGPVQPVTRLVLAPRNLDRVHSPETFEALKVKLNKFFNCLPTNITCDKNNEMLNGFKFKIALVEKVSKVYSCVGEGNYSAATRACFKLPSGGNKCQNEEYYDCVRTELMKSNKCSSLEEQFFREMAKDMMEGCRMESYFMNKYYPAS</sequence>
<evidence type="ECO:0008006" key="3">
    <source>
        <dbReference type="Google" id="ProtNLM"/>
    </source>
</evidence>
<dbReference type="InParanoid" id="E3N3P2"/>
<dbReference type="PANTHER" id="PTHR36956">
    <property type="entry name" value="UTERINE LUMIN EXPRESSED/LOCAILIZED-RELATED"/>
    <property type="match status" value="1"/>
</dbReference>
<proteinExistence type="predicted"/>
<dbReference type="EMBL" id="DS268520">
    <property type="protein sequence ID" value="EFO85123.1"/>
    <property type="molecule type" value="Genomic_DNA"/>
</dbReference>
<gene>
    <name evidence="1" type="ORF">CRE_21448</name>
</gene>
<accession>E3N3P2</accession>
<evidence type="ECO:0000313" key="1">
    <source>
        <dbReference type="EMBL" id="EFO85123.1"/>
    </source>
</evidence>
<dbReference type="AlphaFoldDB" id="E3N3P2"/>
<evidence type="ECO:0000313" key="2">
    <source>
        <dbReference type="Proteomes" id="UP000008281"/>
    </source>
</evidence>
<keyword evidence="2" id="KW-1185">Reference proteome</keyword>
<name>E3N3P2_CAERE</name>
<dbReference type="HOGENOM" id="CLU_1636990_0_0_1"/>
<reference evidence="1" key="1">
    <citation type="submission" date="2007-07" db="EMBL/GenBank/DDBJ databases">
        <title>PCAP assembly of the Caenorhabditis remanei genome.</title>
        <authorList>
            <consortium name="The Caenorhabditis remanei Sequencing Consortium"/>
            <person name="Wilson R.K."/>
        </authorList>
    </citation>
    <scope>NUCLEOTIDE SEQUENCE [LARGE SCALE GENOMIC DNA]</scope>
    <source>
        <strain evidence="1">PB4641</strain>
    </source>
</reference>